<feature type="transmembrane region" description="Helical" evidence="11">
    <location>
        <begin position="199"/>
        <end position="219"/>
    </location>
</feature>
<keyword evidence="5 11" id="KW-0812">Transmembrane</keyword>
<keyword evidence="7 11" id="KW-1133">Transmembrane helix</keyword>
<evidence type="ECO:0000256" key="4">
    <source>
        <dbReference type="ARBA" id="ARBA00022547"/>
    </source>
</evidence>
<evidence type="ECO:0000256" key="3">
    <source>
        <dbReference type="ARBA" id="ARBA00022448"/>
    </source>
</evidence>
<sequence>MESYKPIVSFNLGGLIIDIKPEAIIQLVIILLIGILAWYSTKDLKSKPQSKKQVIVEYLYNLIKNVVDSNMGKEYRDVIPFIGTLAIFILTMNLTGLVGIAAPTKNFSVTIALSLIVFVFIQVYTIRKTGIKRYFGGYAKPMAVMLPINILERVMLPISLALRLFGNILAATVLVELVYKALSSLAWIAEIGLPIPLHAYFDIFDGAIQMVIFVMLTMINTKITVEH</sequence>
<keyword evidence="3 11" id="KW-0813">Transport</keyword>
<dbReference type="PROSITE" id="PS00449">
    <property type="entry name" value="ATPASE_A"/>
    <property type="match status" value="1"/>
</dbReference>
<dbReference type="InterPro" id="IPR045082">
    <property type="entry name" value="ATP_syn_F0_a_bact/chloroplast"/>
</dbReference>
<evidence type="ECO:0000256" key="1">
    <source>
        <dbReference type="ARBA" id="ARBA00004141"/>
    </source>
</evidence>
<dbReference type="RefSeq" id="WP_055265637.1">
    <property type="nucleotide sequence ID" value="NZ_CABIXQ010000010.1"/>
</dbReference>
<keyword evidence="13" id="KW-0378">Hydrolase</keyword>
<dbReference type="PANTHER" id="PTHR42823">
    <property type="entry name" value="ATP SYNTHASE SUBUNIT A, CHLOROPLASTIC"/>
    <property type="match status" value="1"/>
</dbReference>
<keyword evidence="6 11" id="KW-0375">Hydrogen ion transport</keyword>
<dbReference type="EMBL" id="CYZX01000010">
    <property type="protein sequence ID" value="CUO52134.1"/>
    <property type="molecule type" value="Genomic_DNA"/>
</dbReference>
<evidence type="ECO:0000313" key="14">
    <source>
        <dbReference type="Proteomes" id="UP000095594"/>
    </source>
</evidence>
<dbReference type="InterPro" id="IPR023011">
    <property type="entry name" value="ATP_synth_F0_asu_AS"/>
</dbReference>
<evidence type="ECO:0000256" key="9">
    <source>
        <dbReference type="ARBA" id="ARBA00023136"/>
    </source>
</evidence>
<evidence type="ECO:0000256" key="7">
    <source>
        <dbReference type="ARBA" id="ARBA00022989"/>
    </source>
</evidence>
<proteinExistence type="inferred from homology"/>
<keyword evidence="11" id="KW-1003">Cell membrane</keyword>
<dbReference type="OrthoDB" id="9789241at2"/>
<keyword evidence="10 11" id="KW-0066">ATP synthesis</keyword>
<protein>
    <recommendedName>
        <fullName evidence="11 12">ATP synthase subunit a</fullName>
    </recommendedName>
    <alternativeName>
        <fullName evidence="11">ATP synthase F0 sector subunit a</fullName>
    </alternativeName>
    <alternativeName>
        <fullName evidence="11">F-ATPase subunit 6</fullName>
    </alternativeName>
</protein>
<comment type="subcellular location">
    <subcellularLocation>
        <location evidence="11 12">Cell membrane</location>
        <topology evidence="11 12">Multi-pass membrane protein</topology>
    </subcellularLocation>
    <subcellularLocation>
        <location evidence="1">Membrane</location>
        <topology evidence="1">Multi-pass membrane protein</topology>
    </subcellularLocation>
</comment>
<evidence type="ECO:0000256" key="8">
    <source>
        <dbReference type="ARBA" id="ARBA00023065"/>
    </source>
</evidence>
<keyword evidence="9 11" id="KW-0472">Membrane</keyword>
<feature type="transmembrane region" description="Helical" evidence="11">
    <location>
        <begin position="23"/>
        <end position="41"/>
    </location>
</feature>
<dbReference type="Proteomes" id="UP000095594">
    <property type="component" value="Unassembled WGS sequence"/>
</dbReference>
<comment type="similarity">
    <text evidence="2 11 12">Belongs to the ATPase A chain family.</text>
</comment>
<dbReference type="Gene3D" id="1.20.120.220">
    <property type="entry name" value="ATP synthase, F0 complex, subunit A"/>
    <property type="match status" value="1"/>
</dbReference>
<dbReference type="GO" id="GO:0005886">
    <property type="term" value="C:plasma membrane"/>
    <property type="evidence" value="ECO:0007669"/>
    <property type="project" value="UniProtKB-SubCell"/>
</dbReference>
<dbReference type="GO" id="GO:0042777">
    <property type="term" value="P:proton motive force-driven plasma membrane ATP synthesis"/>
    <property type="evidence" value="ECO:0007669"/>
    <property type="project" value="TreeGrafter"/>
</dbReference>
<dbReference type="Pfam" id="PF00119">
    <property type="entry name" value="ATP-synt_A"/>
    <property type="match status" value="1"/>
</dbReference>
<dbReference type="SUPFAM" id="SSF81336">
    <property type="entry name" value="F1F0 ATP synthase subunit A"/>
    <property type="match status" value="1"/>
</dbReference>
<evidence type="ECO:0000256" key="6">
    <source>
        <dbReference type="ARBA" id="ARBA00022781"/>
    </source>
</evidence>
<comment type="function">
    <text evidence="11 12">Key component of the proton channel; it plays a direct role in the translocation of protons across the membrane.</text>
</comment>
<organism evidence="13 14">
    <name type="scientific">Clostridium disporicum</name>
    <dbReference type="NCBI Taxonomy" id="84024"/>
    <lineage>
        <taxon>Bacteria</taxon>
        <taxon>Bacillati</taxon>
        <taxon>Bacillota</taxon>
        <taxon>Clostridia</taxon>
        <taxon>Eubacteriales</taxon>
        <taxon>Clostridiaceae</taxon>
        <taxon>Clostridium</taxon>
    </lineage>
</organism>
<evidence type="ECO:0000256" key="2">
    <source>
        <dbReference type="ARBA" id="ARBA00006810"/>
    </source>
</evidence>
<dbReference type="PRINTS" id="PR00123">
    <property type="entry name" value="ATPASEA"/>
</dbReference>
<accession>A0A174FPI0</accession>
<name>A0A174FPI0_9CLOT</name>
<keyword evidence="8 11" id="KW-0406">Ion transport</keyword>
<dbReference type="CDD" id="cd00310">
    <property type="entry name" value="ATP-synt_Fo_a_6"/>
    <property type="match status" value="1"/>
</dbReference>
<dbReference type="HAMAP" id="MF_01393">
    <property type="entry name" value="ATP_synth_a_bact"/>
    <property type="match status" value="1"/>
</dbReference>
<feature type="transmembrane region" description="Helical" evidence="11">
    <location>
        <begin position="107"/>
        <end position="126"/>
    </location>
</feature>
<feature type="transmembrane region" description="Helical" evidence="11">
    <location>
        <begin position="78"/>
        <end position="101"/>
    </location>
</feature>
<dbReference type="NCBIfam" id="TIGR01131">
    <property type="entry name" value="ATP_synt_6_or_A"/>
    <property type="match status" value="1"/>
</dbReference>
<reference evidence="13 14" key="1">
    <citation type="submission" date="2015-09" db="EMBL/GenBank/DDBJ databases">
        <authorList>
            <consortium name="Pathogen Informatics"/>
        </authorList>
    </citation>
    <scope>NUCLEOTIDE SEQUENCE [LARGE SCALE GENOMIC DNA]</scope>
    <source>
        <strain evidence="13 14">2789STDY5834856</strain>
    </source>
</reference>
<dbReference type="NCBIfam" id="NF004484">
    <property type="entry name" value="PRK05815.3-2"/>
    <property type="match status" value="1"/>
</dbReference>
<keyword evidence="4 11" id="KW-0138">CF(0)</keyword>
<evidence type="ECO:0000256" key="5">
    <source>
        <dbReference type="ARBA" id="ARBA00022692"/>
    </source>
</evidence>
<dbReference type="PANTHER" id="PTHR42823:SF3">
    <property type="entry name" value="ATP SYNTHASE SUBUNIT A, CHLOROPLASTIC"/>
    <property type="match status" value="1"/>
</dbReference>
<gene>
    <name evidence="11 13" type="primary">atpB</name>
    <name evidence="13" type="ORF">ERS852471_01717</name>
</gene>
<evidence type="ECO:0000256" key="11">
    <source>
        <dbReference type="HAMAP-Rule" id="MF_01393"/>
    </source>
</evidence>
<dbReference type="InterPro" id="IPR000568">
    <property type="entry name" value="ATP_synth_F0_asu"/>
</dbReference>
<evidence type="ECO:0000313" key="13">
    <source>
        <dbReference type="EMBL" id="CUO52134.1"/>
    </source>
</evidence>
<dbReference type="GO" id="GO:0046933">
    <property type="term" value="F:proton-transporting ATP synthase activity, rotational mechanism"/>
    <property type="evidence" value="ECO:0007669"/>
    <property type="project" value="UniProtKB-UniRule"/>
</dbReference>
<dbReference type="InterPro" id="IPR035908">
    <property type="entry name" value="F0_ATP_A_sf"/>
</dbReference>
<feature type="transmembrane region" description="Helical" evidence="11">
    <location>
        <begin position="160"/>
        <end position="179"/>
    </location>
</feature>
<evidence type="ECO:0000256" key="10">
    <source>
        <dbReference type="ARBA" id="ARBA00023310"/>
    </source>
</evidence>
<dbReference type="AlphaFoldDB" id="A0A174FPI0"/>
<dbReference type="GO" id="GO:0016787">
    <property type="term" value="F:hydrolase activity"/>
    <property type="evidence" value="ECO:0007669"/>
    <property type="project" value="UniProtKB-KW"/>
</dbReference>
<evidence type="ECO:0000256" key="12">
    <source>
        <dbReference type="RuleBase" id="RU000483"/>
    </source>
</evidence>
<dbReference type="GO" id="GO:0045259">
    <property type="term" value="C:proton-transporting ATP synthase complex"/>
    <property type="evidence" value="ECO:0007669"/>
    <property type="project" value="UniProtKB-KW"/>
</dbReference>